<reference evidence="1" key="1">
    <citation type="submission" date="2018-04" db="EMBL/GenBank/DDBJ databases">
        <title>Transcriptome assembly of Sipha flava.</title>
        <authorList>
            <person name="Scully E.D."/>
            <person name="Geib S.M."/>
            <person name="Palmer N.A."/>
            <person name="Koch K."/>
            <person name="Bradshaw J."/>
            <person name="Heng-Moss T."/>
            <person name="Sarath G."/>
        </authorList>
    </citation>
    <scope>NUCLEOTIDE SEQUENCE</scope>
</reference>
<organism evidence="1">
    <name type="scientific">Sipha flava</name>
    <name type="common">yellow sugarcane aphid</name>
    <dbReference type="NCBI Taxonomy" id="143950"/>
    <lineage>
        <taxon>Eukaryota</taxon>
        <taxon>Metazoa</taxon>
        <taxon>Ecdysozoa</taxon>
        <taxon>Arthropoda</taxon>
        <taxon>Hexapoda</taxon>
        <taxon>Insecta</taxon>
        <taxon>Pterygota</taxon>
        <taxon>Neoptera</taxon>
        <taxon>Paraneoptera</taxon>
        <taxon>Hemiptera</taxon>
        <taxon>Sternorrhyncha</taxon>
        <taxon>Aphidomorpha</taxon>
        <taxon>Aphidoidea</taxon>
        <taxon>Aphididae</taxon>
        <taxon>Sipha</taxon>
    </lineage>
</organism>
<name>A0A2S2QEY2_9HEMI</name>
<dbReference type="AlphaFoldDB" id="A0A2S2QEY2"/>
<protein>
    <submittedName>
        <fullName evidence="1">Uncharacterized protein</fullName>
    </submittedName>
</protein>
<evidence type="ECO:0000313" key="1">
    <source>
        <dbReference type="EMBL" id="MBY76251.1"/>
    </source>
</evidence>
<dbReference type="EMBL" id="GGMS01007048">
    <property type="protein sequence ID" value="MBY76251.1"/>
    <property type="molecule type" value="Transcribed_RNA"/>
</dbReference>
<sequence>MLAQKRRARARWQSTIHPLDKHALNSISNRLKKEFYKINLFVWGNNWLQSLTGGQLFGRREKVMWLDLFVLIFIFHSVNQFSSKLRWCWSLKLVIVGSESVARIQVSSAKILRMVQEVVGISAV</sequence>
<gene>
    <name evidence="1" type="ORF">g.107407</name>
</gene>
<proteinExistence type="predicted"/>
<accession>A0A2S2QEY2</accession>